<reference evidence="5" key="1">
    <citation type="journal article" date="2014" name="Int. J. Syst. Evol. Microbiol.">
        <title>Complete genome of a new Firmicutes species belonging to the dominant human colonic microbiota ('Ruminococcus bicirculans') reveals two chromosomes and a selective capacity to utilize plant glucans.</title>
        <authorList>
            <consortium name="NISC Comparative Sequencing Program"/>
            <person name="Wegmann U."/>
            <person name="Louis P."/>
            <person name="Goesmann A."/>
            <person name="Henrissat B."/>
            <person name="Duncan S.H."/>
            <person name="Flint H.J."/>
        </authorList>
    </citation>
    <scope>NUCLEOTIDE SEQUENCE</scope>
    <source>
        <strain evidence="5">VKM B-1499</strain>
    </source>
</reference>
<dbReference type="Pfam" id="PF03968">
    <property type="entry name" value="LptD_N"/>
    <property type="match status" value="1"/>
</dbReference>
<protein>
    <recommendedName>
        <fullName evidence="4">Organic solvent tolerance-like N-terminal domain-containing protein</fullName>
    </recommendedName>
</protein>
<feature type="domain" description="Organic solvent tolerance-like N-terminal" evidence="4">
    <location>
        <begin position="47"/>
        <end position="142"/>
    </location>
</feature>
<proteinExistence type="predicted"/>
<evidence type="ECO:0000256" key="3">
    <source>
        <dbReference type="SAM" id="SignalP"/>
    </source>
</evidence>
<organism evidence="5 6">
    <name type="scientific">Brevundimonas intermedia</name>
    <dbReference type="NCBI Taxonomy" id="74315"/>
    <lineage>
        <taxon>Bacteria</taxon>
        <taxon>Pseudomonadati</taxon>
        <taxon>Pseudomonadota</taxon>
        <taxon>Alphaproteobacteria</taxon>
        <taxon>Caulobacterales</taxon>
        <taxon>Caulobacteraceae</taxon>
        <taxon>Brevundimonas</taxon>
    </lineage>
</organism>
<evidence type="ECO:0000256" key="1">
    <source>
        <dbReference type="ARBA" id="ARBA00022729"/>
    </source>
</evidence>
<feature type="region of interest" description="Disordered" evidence="2">
    <location>
        <begin position="148"/>
        <end position="169"/>
    </location>
</feature>
<dbReference type="Proteomes" id="UP001143509">
    <property type="component" value="Unassembled WGS sequence"/>
</dbReference>
<evidence type="ECO:0000313" key="5">
    <source>
        <dbReference type="EMBL" id="GLK47372.1"/>
    </source>
</evidence>
<accession>A0ABQ5T461</accession>
<keyword evidence="1 3" id="KW-0732">Signal</keyword>
<sequence>MTSKTQYARTVAALAALTLLALPAVGDAQSARGASSQPIAFGADDGEQTTDRISLRGRAEITQGQNRLRAEAITAFRDAQGEFTRVEATGTVYFVTPTQTMRGDRAVYTLSNGELVVTGNVILNQGKNVLTGGRLTYNVNTDAATMSGAPRGQGAGSRIQGVFYPNGTN</sequence>
<evidence type="ECO:0000259" key="4">
    <source>
        <dbReference type="Pfam" id="PF03968"/>
    </source>
</evidence>
<dbReference type="PANTHER" id="PTHR36504:SF1">
    <property type="entry name" value="LIPOPOLYSACCHARIDE EXPORT SYSTEM PROTEIN LPTA"/>
    <property type="match status" value="1"/>
</dbReference>
<reference evidence="5" key="2">
    <citation type="submission" date="2023-01" db="EMBL/GenBank/DDBJ databases">
        <authorList>
            <person name="Sun Q."/>
            <person name="Evtushenko L."/>
        </authorList>
    </citation>
    <scope>NUCLEOTIDE SEQUENCE</scope>
    <source>
        <strain evidence="5">VKM B-1499</strain>
    </source>
</reference>
<dbReference type="PANTHER" id="PTHR36504">
    <property type="entry name" value="LIPOPOLYSACCHARIDE EXPORT SYSTEM PROTEIN LPTA"/>
    <property type="match status" value="1"/>
</dbReference>
<feature type="chain" id="PRO_5045557489" description="Organic solvent tolerance-like N-terminal domain-containing protein" evidence="3">
    <location>
        <begin position="24"/>
        <end position="169"/>
    </location>
</feature>
<gene>
    <name evidence="5" type="ORF">GCM10017620_03450</name>
</gene>
<keyword evidence="6" id="KW-1185">Reference proteome</keyword>
<name>A0ABQ5T461_9CAUL</name>
<evidence type="ECO:0000256" key="2">
    <source>
        <dbReference type="SAM" id="MobiDB-lite"/>
    </source>
</evidence>
<dbReference type="Gene3D" id="2.60.450.10">
    <property type="entry name" value="Lipopolysaccharide (LPS) transport protein A like domain"/>
    <property type="match status" value="1"/>
</dbReference>
<dbReference type="InterPro" id="IPR005653">
    <property type="entry name" value="OstA-like_N"/>
</dbReference>
<dbReference type="EMBL" id="BSFD01000001">
    <property type="protein sequence ID" value="GLK47372.1"/>
    <property type="molecule type" value="Genomic_DNA"/>
</dbReference>
<comment type="caution">
    <text evidence="5">The sequence shown here is derived from an EMBL/GenBank/DDBJ whole genome shotgun (WGS) entry which is preliminary data.</text>
</comment>
<feature type="signal peptide" evidence="3">
    <location>
        <begin position="1"/>
        <end position="23"/>
    </location>
</feature>
<evidence type="ECO:0000313" key="6">
    <source>
        <dbReference type="Proteomes" id="UP001143509"/>
    </source>
</evidence>
<dbReference type="InterPro" id="IPR052037">
    <property type="entry name" value="LPS_export_LptA"/>
</dbReference>